<dbReference type="RefSeq" id="WP_092849791.1">
    <property type="nucleotide sequence ID" value="NZ_FOMI01000002.1"/>
</dbReference>
<keyword evidence="1" id="KW-0472">Membrane</keyword>
<reference evidence="3" key="1">
    <citation type="submission" date="2016-10" db="EMBL/GenBank/DDBJ databases">
        <authorList>
            <person name="Varghese N."/>
            <person name="Submissions S."/>
        </authorList>
    </citation>
    <scope>NUCLEOTIDE SEQUENCE [LARGE SCALE GENOMIC DNA]</scope>
    <source>
        <strain evidence="3">DSM 25730</strain>
    </source>
</reference>
<evidence type="ECO:0000256" key="1">
    <source>
        <dbReference type="SAM" id="Phobius"/>
    </source>
</evidence>
<organism evidence="2 3">
    <name type="scientific">Algibacter pectinivorans</name>
    <dbReference type="NCBI Taxonomy" id="870482"/>
    <lineage>
        <taxon>Bacteria</taxon>
        <taxon>Pseudomonadati</taxon>
        <taxon>Bacteroidota</taxon>
        <taxon>Flavobacteriia</taxon>
        <taxon>Flavobacteriales</taxon>
        <taxon>Flavobacteriaceae</taxon>
        <taxon>Algibacter</taxon>
    </lineage>
</organism>
<dbReference type="STRING" id="870482.SAMN04487987_102451"/>
<keyword evidence="1" id="KW-0812">Transmembrane</keyword>
<dbReference type="AlphaFoldDB" id="A0A1I1NNL1"/>
<gene>
    <name evidence="2" type="ORF">SAMN04487987_102451</name>
</gene>
<keyword evidence="1" id="KW-1133">Transmembrane helix</keyword>
<name>A0A1I1NNL1_9FLAO</name>
<feature type="transmembrane region" description="Helical" evidence="1">
    <location>
        <begin position="66"/>
        <end position="89"/>
    </location>
</feature>
<keyword evidence="3" id="KW-1185">Reference proteome</keyword>
<dbReference type="EMBL" id="FOMI01000002">
    <property type="protein sequence ID" value="SFC99229.1"/>
    <property type="molecule type" value="Genomic_DNA"/>
</dbReference>
<evidence type="ECO:0008006" key="4">
    <source>
        <dbReference type="Google" id="ProtNLM"/>
    </source>
</evidence>
<dbReference type="Pfam" id="PF13858">
    <property type="entry name" value="DUF4199"/>
    <property type="match status" value="1"/>
</dbReference>
<feature type="transmembrane region" description="Helical" evidence="1">
    <location>
        <begin position="141"/>
        <end position="165"/>
    </location>
</feature>
<evidence type="ECO:0000313" key="3">
    <source>
        <dbReference type="Proteomes" id="UP000199439"/>
    </source>
</evidence>
<proteinExistence type="predicted"/>
<evidence type="ECO:0000313" key="2">
    <source>
        <dbReference type="EMBL" id="SFC99229.1"/>
    </source>
</evidence>
<protein>
    <recommendedName>
        <fullName evidence="4">DUF4199 domain-containing protein</fullName>
    </recommendedName>
</protein>
<feature type="transmembrane region" description="Helical" evidence="1">
    <location>
        <begin position="37"/>
        <end position="54"/>
    </location>
</feature>
<dbReference type="InterPro" id="IPR025250">
    <property type="entry name" value="DUF4199"/>
</dbReference>
<sequence length="170" mass="18617">MKNTVIKYGLYGLLTGVVIFLASIVLGKGLSYSTQELLGYASMIACLSFVFFGIKHYRDHENNGILSLRNAIIIGGLISVLVGIGVGIADYIYTTVINPDFATEYLETTLKTMESTLSPEAYQTQKAELVKQMEDYGGSGFMALLMCFTVVLIGFVISLISGLILQRKYI</sequence>
<accession>A0A1I1NNL1</accession>
<dbReference type="OrthoDB" id="6384283at2"/>
<dbReference type="Proteomes" id="UP000199439">
    <property type="component" value="Unassembled WGS sequence"/>
</dbReference>
<feature type="transmembrane region" description="Helical" evidence="1">
    <location>
        <begin position="12"/>
        <end position="31"/>
    </location>
</feature>